<dbReference type="GO" id="GO:0005737">
    <property type="term" value="C:cytoplasm"/>
    <property type="evidence" value="ECO:0007669"/>
    <property type="project" value="TreeGrafter"/>
</dbReference>
<comment type="similarity">
    <text evidence="1">Belongs to the arrestin family.</text>
</comment>
<keyword evidence="3" id="KW-1185">Reference proteome</keyword>
<dbReference type="GO" id="GO:0015031">
    <property type="term" value="P:protein transport"/>
    <property type="evidence" value="ECO:0007669"/>
    <property type="project" value="TreeGrafter"/>
</dbReference>
<dbReference type="InterPro" id="IPR011022">
    <property type="entry name" value="Arrestin_C-like"/>
</dbReference>
<organism evidence="3 4">
    <name type="scientific">Acanthaster planci</name>
    <name type="common">Crown-of-thorns starfish</name>
    <dbReference type="NCBI Taxonomy" id="133434"/>
    <lineage>
        <taxon>Eukaryota</taxon>
        <taxon>Metazoa</taxon>
        <taxon>Echinodermata</taxon>
        <taxon>Eleutherozoa</taxon>
        <taxon>Asterozoa</taxon>
        <taxon>Asteroidea</taxon>
        <taxon>Valvatacea</taxon>
        <taxon>Valvatida</taxon>
        <taxon>Acanthasteridae</taxon>
        <taxon>Acanthaster</taxon>
    </lineage>
</organism>
<dbReference type="RefSeq" id="XP_022106791.1">
    <property type="nucleotide sequence ID" value="XM_022251099.1"/>
</dbReference>
<dbReference type="OrthoDB" id="2333384at2759"/>
<dbReference type="Proteomes" id="UP000694845">
    <property type="component" value="Unplaced"/>
</dbReference>
<evidence type="ECO:0000313" key="3">
    <source>
        <dbReference type="Proteomes" id="UP000694845"/>
    </source>
</evidence>
<name>A0A8B7ZTI3_ACAPL</name>
<dbReference type="SMART" id="SM01017">
    <property type="entry name" value="Arrestin_C"/>
    <property type="match status" value="1"/>
</dbReference>
<sequence length="385" mass="41731">MGKLKDFQIVLEKSRKVFLQGDAIRGQVMMSVVSDGLQNVKGVWLIFHGCCGVLDAGRRHGVPRKEETYFNACITLFGKGPDALDTQDLNLLPGMHGFPFEYQLPCQPIPSSFEGEFGYVRYSATATVCLKRALGNKKFSTVEMFSIVGPTVDLNSVSGLQEGTYSTYEESGFLGLSGVKTTVKYGIPRQGFVPGENINITGHVNNANGPKHSRVFRAQLVQKIVFNFGFMTVSRKQCLAEASIKVKLKKGGEAYFTVGPLSIPPVPSSGLPGCNLIDVKHYVKVDDCEGSRAGKFAVTIGTVPFHEVQHCRQSLAGIHMKDTAAAVAAGGNCETRLPTYEEAIGIVRPASVREDSVSGPADTFVPCYPYFCIPATDPPPSYVKE</sequence>
<dbReference type="AlphaFoldDB" id="A0A8B7ZTI3"/>
<dbReference type="Gene3D" id="2.60.40.640">
    <property type="match status" value="2"/>
</dbReference>
<dbReference type="OMA" id="IPDIEHP"/>
<dbReference type="InterPro" id="IPR014752">
    <property type="entry name" value="Arrestin-like_C"/>
</dbReference>
<dbReference type="InterPro" id="IPR014756">
    <property type="entry name" value="Ig_E-set"/>
</dbReference>
<dbReference type="PANTHER" id="PTHR11188">
    <property type="entry name" value="ARRESTIN DOMAIN CONTAINING PROTEIN"/>
    <property type="match status" value="1"/>
</dbReference>
<accession>A0A8B7ZTI3</accession>
<dbReference type="SUPFAM" id="SSF81296">
    <property type="entry name" value="E set domains"/>
    <property type="match status" value="2"/>
</dbReference>
<dbReference type="KEGG" id="aplc:110987937"/>
<protein>
    <submittedName>
        <fullName evidence="4">Arrestin domain-containing protein 1-like</fullName>
    </submittedName>
</protein>
<evidence type="ECO:0000259" key="2">
    <source>
        <dbReference type="SMART" id="SM01017"/>
    </source>
</evidence>
<dbReference type="InterPro" id="IPR050357">
    <property type="entry name" value="Arrestin_domain-protein"/>
</dbReference>
<dbReference type="GeneID" id="110987937"/>
<dbReference type="PANTHER" id="PTHR11188:SF176">
    <property type="entry name" value="ARRESTIN DOMAIN-CONTAINING PROTEIN 1"/>
    <property type="match status" value="1"/>
</dbReference>
<dbReference type="Pfam" id="PF02752">
    <property type="entry name" value="Arrestin_C"/>
    <property type="match status" value="1"/>
</dbReference>
<proteinExistence type="inferred from homology"/>
<evidence type="ECO:0000256" key="1">
    <source>
        <dbReference type="ARBA" id="ARBA00005298"/>
    </source>
</evidence>
<gene>
    <name evidence="4" type="primary">LOC110987937</name>
</gene>
<feature type="domain" description="Arrestin C-terminal-like" evidence="2">
    <location>
        <begin position="177"/>
        <end position="305"/>
    </location>
</feature>
<dbReference type="InterPro" id="IPR011021">
    <property type="entry name" value="Arrestin-like_N"/>
</dbReference>
<dbReference type="Pfam" id="PF00339">
    <property type="entry name" value="Arrestin_N"/>
    <property type="match status" value="1"/>
</dbReference>
<evidence type="ECO:0000313" key="4">
    <source>
        <dbReference type="RefSeq" id="XP_022106791.1"/>
    </source>
</evidence>
<reference evidence="4" key="1">
    <citation type="submission" date="2025-08" db="UniProtKB">
        <authorList>
            <consortium name="RefSeq"/>
        </authorList>
    </citation>
    <scope>IDENTIFICATION</scope>
</reference>